<dbReference type="AlphaFoldDB" id="A0A977PK92"/>
<evidence type="ECO:0000313" key="2">
    <source>
        <dbReference type="EMBL" id="UXD22621.1"/>
    </source>
</evidence>
<keyword evidence="3" id="KW-1185">Reference proteome</keyword>
<gene>
    <name evidence="2" type="ORF">IPA_06755</name>
</gene>
<protein>
    <submittedName>
        <fullName evidence="2">Uncharacterized protein</fullName>
    </submittedName>
</protein>
<dbReference type="Proteomes" id="UP001063698">
    <property type="component" value="Chromosome"/>
</dbReference>
<evidence type="ECO:0000256" key="1">
    <source>
        <dbReference type="SAM" id="MobiDB-lite"/>
    </source>
</evidence>
<name>A0A977PK92_9CREN</name>
<sequence>MIDGDTMEKEGKKEKKDERGLPIIKRYAISTPARDPFENKDEEEEA</sequence>
<reference evidence="2" key="1">
    <citation type="submission" date="2013-11" db="EMBL/GenBank/DDBJ databases">
        <title>Comparative genomics of Ignicoccus.</title>
        <authorList>
            <person name="Podar M."/>
        </authorList>
    </citation>
    <scope>NUCLEOTIDE SEQUENCE</scope>
    <source>
        <strain evidence="2">DSM 13166</strain>
    </source>
</reference>
<organism evidence="2 3">
    <name type="scientific">Ignicoccus pacificus DSM 13166</name>
    <dbReference type="NCBI Taxonomy" id="940294"/>
    <lineage>
        <taxon>Archaea</taxon>
        <taxon>Thermoproteota</taxon>
        <taxon>Thermoprotei</taxon>
        <taxon>Desulfurococcales</taxon>
        <taxon>Desulfurococcaceae</taxon>
        <taxon>Ignicoccus</taxon>
    </lineage>
</organism>
<evidence type="ECO:0000313" key="3">
    <source>
        <dbReference type="Proteomes" id="UP001063698"/>
    </source>
</evidence>
<dbReference type="KEGG" id="ipc:IPA_06755"/>
<feature type="region of interest" description="Disordered" evidence="1">
    <location>
        <begin position="1"/>
        <end position="46"/>
    </location>
</feature>
<proteinExistence type="predicted"/>
<dbReference type="EMBL" id="CP006868">
    <property type="protein sequence ID" value="UXD22621.1"/>
    <property type="molecule type" value="Genomic_DNA"/>
</dbReference>
<feature type="compositionally biased region" description="Basic and acidic residues" evidence="1">
    <location>
        <begin position="1"/>
        <end position="20"/>
    </location>
</feature>
<accession>A0A977PK92</accession>